<evidence type="ECO:0000313" key="5">
    <source>
        <dbReference type="EMBL" id="KAG0566310.1"/>
    </source>
</evidence>
<feature type="domain" description="FAM192A/Fyv6 N-terminal" evidence="4">
    <location>
        <begin position="17"/>
        <end position="101"/>
    </location>
</feature>
<gene>
    <name evidence="5" type="ORF">KC19_7G054200</name>
</gene>
<dbReference type="EMBL" id="CM026428">
    <property type="protein sequence ID" value="KAG0566310.1"/>
    <property type="molecule type" value="Genomic_DNA"/>
</dbReference>
<evidence type="ECO:0000256" key="1">
    <source>
        <dbReference type="ARBA" id="ARBA00004123"/>
    </source>
</evidence>
<dbReference type="Proteomes" id="UP000822688">
    <property type="component" value="Chromosome 7"/>
</dbReference>
<dbReference type="InterPro" id="IPR039845">
    <property type="entry name" value="FAM192A"/>
</dbReference>
<feature type="region of interest" description="Disordered" evidence="3">
    <location>
        <begin position="115"/>
        <end position="169"/>
    </location>
</feature>
<dbReference type="PANTHER" id="PTHR13495:SF0">
    <property type="entry name" value="PSME3-INTERACTING PROTEIN"/>
    <property type="match status" value="1"/>
</dbReference>
<dbReference type="Pfam" id="PF10187">
    <property type="entry name" value="FAM192A_Fyv6_N"/>
    <property type="match status" value="1"/>
</dbReference>
<dbReference type="AlphaFoldDB" id="A0A8T0H4Y3"/>
<reference evidence="5" key="1">
    <citation type="submission" date="2020-06" db="EMBL/GenBank/DDBJ databases">
        <title>WGS assembly of Ceratodon purpureus strain R40.</title>
        <authorList>
            <person name="Carey S.B."/>
            <person name="Jenkins J."/>
            <person name="Shu S."/>
            <person name="Lovell J.T."/>
            <person name="Sreedasyam A."/>
            <person name="Maumus F."/>
            <person name="Tiley G.P."/>
            <person name="Fernandez-Pozo N."/>
            <person name="Barry K."/>
            <person name="Chen C."/>
            <person name="Wang M."/>
            <person name="Lipzen A."/>
            <person name="Daum C."/>
            <person name="Saski C.A."/>
            <person name="Payton A.C."/>
            <person name="Mcbreen J.C."/>
            <person name="Conrad R.E."/>
            <person name="Kollar L.M."/>
            <person name="Olsson S."/>
            <person name="Huttunen S."/>
            <person name="Landis J.B."/>
            <person name="Wickett N.J."/>
            <person name="Johnson M.G."/>
            <person name="Rensing S.A."/>
            <person name="Grimwood J."/>
            <person name="Schmutz J."/>
            <person name="Mcdaniel S.F."/>
        </authorList>
    </citation>
    <scope>NUCLEOTIDE SEQUENCE</scope>
    <source>
        <strain evidence="5">R40</strain>
    </source>
</reference>
<proteinExistence type="predicted"/>
<evidence type="ECO:0000256" key="2">
    <source>
        <dbReference type="ARBA" id="ARBA00023242"/>
    </source>
</evidence>
<comment type="subcellular location">
    <subcellularLocation>
        <location evidence="1">Nucleus</location>
    </subcellularLocation>
</comment>
<evidence type="ECO:0000256" key="3">
    <source>
        <dbReference type="SAM" id="MobiDB-lite"/>
    </source>
</evidence>
<dbReference type="InterPro" id="IPR019331">
    <property type="entry name" value="FAM192A/Fyv6_N"/>
</dbReference>
<accession>A0A8T0H4Y3</accession>
<evidence type="ECO:0000259" key="4">
    <source>
        <dbReference type="Pfam" id="PF10187"/>
    </source>
</evidence>
<dbReference type="GO" id="GO:0005634">
    <property type="term" value="C:nucleus"/>
    <property type="evidence" value="ECO:0007669"/>
    <property type="project" value="UniProtKB-SubCell"/>
</dbReference>
<comment type="caution">
    <text evidence="5">The sequence shown here is derived from an EMBL/GenBank/DDBJ whole genome shotgun (WGS) entry which is preliminary data.</text>
</comment>
<feature type="compositionally biased region" description="Basic and acidic residues" evidence="3">
    <location>
        <begin position="48"/>
        <end position="58"/>
    </location>
</feature>
<dbReference type="PANTHER" id="PTHR13495">
    <property type="entry name" value="NEFA-INTERACTING NUCLEAR PROTEIN NIP30"/>
    <property type="match status" value="1"/>
</dbReference>
<sequence>MAEPKLKLMNFVTASQTDAEIESVPSETQQKQEVYDDRPLHQILKENAEKKDAEFNERFKHRPPKALDEDETEFLDALETYRKQQEQDVADDEARELTNFHTAIANRTITTEEVRPSTIGAVQSEKPSLTNKRPQPKLPLAVSVKIKSQPKKARTESPPAIPQDLNVSADKKVEESNCFGLVAYSDESDDE</sequence>
<name>A0A8T0H4Y3_CERPU</name>
<protein>
    <recommendedName>
        <fullName evidence="4">FAM192A/Fyv6 N-terminal domain-containing protein</fullName>
    </recommendedName>
</protein>
<feature type="region of interest" description="Disordered" evidence="3">
    <location>
        <begin position="48"/>
        <end position="69"/>
    </location>
</feature>
<organism evidence="5 6">
    <name type="scientific">Ceratodon purpureus</name>
    <name type="common">Fire moss</name>
    <name type="synonym">Dicranum purpureum</name>
    <dbReference type="NCBI Taxonomy" id="3225"/>
    <lineage>
        <taxon>Eukaryota</taxon>
        <taxon>Viridiplantae</taxon>
        <taxon>Streptophyta</taxon>
        <taxon>Embryophyta</taxon>
        <taxon>Bryophyta</taxon>
        <taxon>Bryophytina</taxon>
        <taxon>Bryopsida</taxon>
        <taxon>Dicranidae</taxon>
        <taxon>Pseudoditrichales</taxon>
        <taxon>Ditrichaceae</taxon>
        <taxon>Ceratodon</taxon>
    </lineage>
</organism>
<keyword evidence="2" id="KW-0539">Nucleus</keyword>
<keyword evidence="6" id="KW-1185">Reference proteome</keyword>
<evidence type="ECO:0000313" key="6">
    <source>
        <dbReference type="Proteomes" id="UP000822688"/>
    </source>
</evidence>